<comment type="caution">
    <text evidence="2">The sequence shown here is derived from an EMBL/GenBank/DDBJ whole genome shotgun (WGS) entry which is preliminary data.</text>
</comment>
<dbReference type="Proteomes" id="UP001595937">
    <property type="component" value="Unassembled WGS sequence"/>
</dbReference>
<sequence>MSTLALLLAALAGILFLATVISIHLSCVTARNKDIPRWIFALGGACLVVATAAVLTFF</sequence>
<keyword evidence="1" id="KW-1133">Transmembrane helix</keyword>
<dbReference type="EMBL" id="JBHSLN010000020">
    <property type="protein sequence ID" value="MFC5297296.1"/>
    <property type="molecule type" value="Genomic_DNA"/>
</dbReference>
<name>A0ABW0FEH1_9MICO</name>
<dbReference type="RefSeq" id="WP_193115816.1">
    <property type="nucleotide sequence ID" value="NZ_BAAAIR010000038.1"/>
</dbReference>
<feature type="transmembrane region" description="Helical" evidence="1">
    <location>
        <begin position="38"/>
        <end position="57"/>
    </location>
</feature>
<proteinExistence type="predicted"/>
<accession>A0ABW0FEH1</accession>
<reference evidence="3" key="1">
    <citation type="journal article" date="2019" name="Int. J. Syst. Evol. Microbiol.">
        <title>The Global Catalogue of Microorganisms (GCM) 10K type strain sequencing project: providing services to taxonomists for standard genome sequencing and annotation.</title>
        <authorList>
            <consortium name="The Broad Institute Genomics Platform"/>
            <consortium name="The Broad Institute Genome Sequencing Center for Infectious Disease"/>
            <person name="Wu L."/>
            <person name="Ma J."/>
        </authorList>
    </citation>
    <scope>NUCLEOTIDE SEQUENCE [LARGE SCALE GENOMIC DNA]</scope>
    <source>
        <strain evidence="3">CGMCC 1.16455</strain>
    </source>
</reference>
<evidence type="ECO:0000313" key="2">
    <source>
        <dbReference type="EMBL" id="MFC5297296.1"/>
    </source>
</evidence>
<keyword evidence="1" id="KW-0812">Transmembrane</keyword>
<keyword evidence="3" id="KW-1185">Reference proteome</keyword>
<dbReference type="GeneID" id="303297539"/>
<protein>
    <submittedName>
        <fullName evidence="2">Uncharacterized protein</fullName>
    </submittedName>
</protein>
<keyword evidence="1" id="KW-0472">Membrane</keyword>
<organism evidence="2 3">
    <name type="scientific">Brachybacterium tyrofermentans</name>
    <dbReference type="NCBI Taxonomy" id="47848"/>
    <lineage>
        <taxon>Bacteria</taxon>
        <taxon>Bacillati</taxon>
        <taxon>Actinomycetota</taxon>
        <taxon>Actinomycetes</taxon>
        <taxon>Micrococcales</taxon>
        <taxon>Dermabacteraceae</taxon>
        <taxon>Brachybacterium</taxon>
    </lineage>
</organism>
<evidence type="ECO:0000313" key="3">
    <source>
        <dbReference type="Proteomes" id="UP001595937"/>
    </source>
</evidence>
<evidence type="ECO:0000256" key="1">
    <source>
        <dbReference type="SAM" id="Phobius"/>
    </source>
</evidence>
<gene>
    <name evidence="2" type="ORF">ACFPK8_07205</name>
</gene>